<evidence type="ECO:0000256" key="1">
    <source>
        <dbReference type="ARBA" id="ARBA00004651"/>
    </source>
</evidence>
<evidence type="ECO:0000256" key="3">
    <source>
        <dbReference type="ARBA" id="ARBA00022475"/>
    </source>
</evidence>
<gene>
    <name evidence="8" type="ORF">ACFFGY_15350</name>
</gene>
<keyword evidence="4 7" id="KW-0812">Transmembrane</keyword>
<keyword evidence="5 7" id="KW-1133">Transmembrane helix</keyword>
<comment type="similarity">
    <text evidence="2">Belongs to the DoxX family.</text>
</comment>
<comment type="caution">
    <text evidence="8">The sequence shown here is derived from an EMBL/GenBank/DDBJ whole genome shotgun (WGS) entry which is preliminary data.</text>
</comment>
<keyword evidence="6 7" id="KW-0472">Membrane</keyword>
<dbReference type="InterPro" id="IPR032808">
    <property type="entry name" value="DoxX"/>
</dbReference>
<protein>
    <submittedName>
        <fullName evidence="8">DoxX family protein</fullName>
    </submittedName>
</protein>
<keyword evidence="3" id="KW-1003">Cell membrane</keyword>
<dbReference type="InterPro" id="IPR051907">
    <property type="entry name" value="DoxX-like_oxidoreductase"/>
</dbReference>
<evidence type="ECO:0000256" key="5">
    <source>
        <dbReference type="ARBA" id="ARBA00022989"/>
    </source>
</evidence>
<accession>A0ABV6JV81</accession>
<evidence type="ECO:0000256" key="6">
    <source>
        <dbReference type="ARBA" id="ARBA00023136"/>
    </source>
</evidence>
<evidence type="ECO:0000256" key="2">
    <source>
        <dbReference type="ARBA" id="ARBA00006679"/>
    </source>
</evidence>
<dbReference type="RefSeq" id="WP_377045377.1">
    <property type="nucleotide sequence ID" value="NZ_JBHLUN010000010.1"/>
</dbReference>
<proteinExistence type="inferred from homology"/>
<evidence type="ECO:0000256" key="7">
    <source>
        <dbReference type="SAM" id="Phobius"/>
    </source>
</evidence>
<feature type="transmembrane region" description="Helical" evidence="7">
    <location>
        <begin position="104"/>
        <end position="125"/>
    </location>
</feature>
<dbReference type="Proteomes" id="UP001589865">
    <property type="component" value="Unassembled WGS sequence"/>
</dbReference>
<dbReference type="Pfam" id="PF07681">
    <property type="entry name" value="DoxX"/>
    <property type="match status" value="1"/>
</dbReference>
<feature type="transmembrane region" description="Helical" evidence="7">
    <location>
        <begin position="48"/>
        <end position="67"/>
    </location>
</feature>
<evidence type="ECO:0000313" key="8">
    <source>
        <dbReference type="EMBL" id="MFC0409628.1"/>
    </source>
</evidence>
<sequence>MLRDDTLATVWAPRLLALLRIVAALLFMEHGTQKLFGFPALANQPPVMSIYWFAAIIEVVGGLLLLVGLFTRAVAFICSGEMAFAYFMSHAPRNFFPAINGGDAAILFCFVFLFMAAAGGGAWAVDNLRVRRLSAVPAE</sequence>
<name>A0ABV6JV81_9PROT</name>
<dbReference type="PANTHER" id="PTHR33452">
    <property type="entry name" value="OXIDOREDUCTASE CATD-RELATED"/>
    <property type="match status" value="1"/>
</dbReference>
<dbReference type="PANTHER" id="PTHR33452:SF4">
    <property type="entry name" value="BLL4328 PROTEIN"/>
    <property type="match status" value="1"/>
</dbReference>
<organism evidence="8 9">
    <name type="scientific">Roseomonas elaeocarpi</name>
    <dbReference type="NCBI Taxonomy" id="907779"/>
    <lineage>
        <taxon>Bacteria</taxon>
        <taxon>Pseudomonadati</taxon>
        <taxon>Pseudomonadota</taxon>
        <taxon>Alphaproteobacteria</taxon>
        <taxon>Acetobacterales</taxon>
        <taxon>Roseomonadaceae</taxon>
        <taxon>Roseomonas</taxon>
    </lineage>
</organism>
<feature type="transmembrane region" description="Helical" evidence="7">
    <location>
        <begin position="7"/>
        <end position="28"/>
    </location>
</feature>
<keyword evidence="9" id="KW-1185">Reference proteome</keyword>
<reference evidence="8 9" key="1">
    <citation type="submission" date="2024-09" db="EMBL/GenBank/DDBJ databases">
        <authorList>
            <person name="Sun Q."/>
            <person name="Mori K."/>
        </authorList>
    </citation>
    <scope>NUCLEOTIDE SEQUENCE [LARGE SCALE GENOMIC DNA]</scope>
    <source>
        <strain evidence="8 9">TBRC 5777</strain>
    </source>
</reference>
<evidence type="ECO:0000256" key="4">
    <source>
        <dbReference type="ARBA" id="ARBA00022692"/>
    </source>
</evidence>
<dbReference type="EMBL" id="JBHLUN010000010">
    <property type="protein sequence ID" value="MFC0409628.1"/>
    <property type="molecule type" value="Genomic_DNA"/>
</dbReference>
<comment type="subcellular location">
    <subcellularLocation>
        <location evidence="1">Cell membrane</location>
        <topology evidence="1">Multi-pass membrane protein</topology>
    </subcellularLocation>
</comment>
<evidence type="ECO:0000313" key="9">
    <source>
        <dbReference type="Proteomes" id="UP001589865"/>
    </source>
</evidence>
<feature type="transmembrane region" description="Helical" evidence="7">
    <location>
        <begin position="74"/>
        <end position="92"/>
    </location>
</feature>